<protein>
    <recommendedName>
        <fullName evidence="6">Maleylacetoacetate isomerase</fullName>
    </recommendedName>
</protein>
<dbReference type="InterPro" id="IPR040079">
    <property type="entry name" value="Glutathione_S-Trfase"/>
</dbReference>
<name>A0A367L2P1_9HYPO</name>
<dbReference type="GO" id="GO:0006749">
    <property type="term" value="P:glutathione metabolic process"/>
    <property type="evidence" value="ECO:0007669"/>
    <property type="project" value="TreeGrafter"/>
</dbReference>
<comment type="similarity">
    <text evidence="1">Belongs to the GST superfamily. Zeta family.</text>
</comment>
<evidence type="ECO:0000313" key="5">
    <source>
        <dbReference type="Proteomes" id="UP000253664"/>
    </source>
</evidence>
<gene>
    <name evidence="4" type="ORF">L249_4629</name>
</gene>
<comment type="caution">
    <text evidence="4">The sequence shown here is derived from an EMBL/GenBank/DDBJ whole genome shotgun (WGS) entry which is preliminary data.</text>
</comment>
<dbReference type="GO" id="GO:0005739">
    <property type="term" value="C:mitochondrion"/>
    <property type="evidence" value="ECO:0007669"/>
    <property type="project" value="TreeGrafter"/>
</dbReference>
<proteinExistence type="inferred from homology"/>
<dbReference type="PANTHER" id="PTHR42673">
    <property type="entry name" value="MALEYLACETOACETATE ISOMERASE"/>
    <property type="match status" value="1"/>
</dbReference>
<evidence type="ECO:0000256" key="1">
    <source>
        <dbReference type="ARBA" id="ARBA00010007"/>
    </source>
</evidence>
<dbReference type="GO" id="GO:0006559">
    <property type="term" value="P:L-phenylalanine catabolic process"/>
    <property type="evidence" value="ECO:0007669"/>
    <property type="project" value="TreeGrafter"/>
</dbReference>
<dbReference type="GO" id="GO:0016034">
    <property type="term" value="F:maleylacetoacetate isomerase activity"/>
    <property type="evidence" value="ECO:0007669"/>
    <property type="project" value="TreeGrafter"/>
</dbReference>
<dbReference type="SUPFAM" id="SSF52833">
    <property type="entry name" value="Thioredoxin-like"/>
    <property type="match status" value="1"/>
</dbReference>
<dbReference type="GO" id="GO:0004364">
    <property type="term" value="F:glutathione transferase activity"/>
    <property type="evidence" value="ECO:0007669"/>
    <property type="project" value="TreeGrafter"/>
</dbReference>
<dbReference type="STRING" id="1330021.A0A367L2P1"/>
<dbReference type="SUPFAM" id="SSF47616">
    <property type="entry name" value="GST C-terminal domain-like"/>
    <property type="match status" value="1"/>
</dbReference>
<dbReference type="SFLD" id="SFLDG00358">
    <property type="entry name" value="Main_(cytGST)"/>
    <property type="match status" value="1"/>
</dbReference>
<feature type="domain" description="GST C-terminal" evidence="3">
    <location>
        <begin position="106"/>
        <end position="231"/>
    </location>
</feature>
<dbReference type="AlphaFoldDB" id="A0A367L2P1"/>
<dbReference type="InterPro" id="IPR005955">
    <property type="entry name" value="GST_Zeta"/>
</dbReference>
<dbReference type="InterPro" id="IPR004045">
    <property type="entry name" value="Glutathione_S-Trfase_N"/>
</dbReference>
<accession>A0A367L2P1</accession>
<dbReference type="Pfam" id="PF02798">
    <property type="entry name" value="GST_N"/>
    <property type="match status" value="1"/>
</dbReference>
<dbReference type="PROSITE" id="PS50404">
    <property type="entry name" value="GST_NTER"/>
    <property type="match status" value="1"/>
</dbReference>
<dbReference type="PROSITE" id="PS50405">
    <property type="entry name" value="GST_CTER"/>
    <property type="match status" value="1"/>
</dbReference>
<dbReference type="OrthoDB" id="202840at2759"/>
<sequence>MADDDHHHHLPEYTLYSYYRSSSTARLRIALNLKNLSYKTVPTNLLHNEHHSDSHRALNPSATVPLLICHRPPYADFSIGQSVAALEFLEERHPDAKPPLLPPAHDLVSRAVVRTLVGIVCADIQPVTNLRIRRRLADLGSEAVAEEWCRQLTVHGLRAFDDVARPHAGRNHCVGDAFTMADACLLPAVWNAQRIGVDIDDFPTIARIFKAMDCHPAVVRANYLNQPDTPLEMRSKTGAD</sequence>
<dbReference type="Gene3D" id="3.40.30.10">
    <property type="entry name" value="Glutaredoxin"/>
    <property type="match status" value="1"/>
</dbReference>
<evidence type="ECO:0008006" key="6">
    <source>
        <dbReference type="Google" id="ProtNLM"/>
    </source>
</evidence>
<organism evidence="4 5">
    <name type="scientific">Ophiocordyceps polyrhachis-furcata BCC 54312</name>
    <dbReference type="NCBI Taxonomy" id="1330021"/>
    <lineage>
        <taxon>Eukaryota</taxon>
        <taxon>Fungi</taxon>
        <taxon>Dikarya</taxon>
        <taxon>Ascomycota</taxon>
        <taxon>Pezizomycotina</taxon>
        <taxon>Sordariomycetes</taxon>
        <taxon>Hypocreomycetidae</taxon>
        <taxon>Hypocreales</taxon>
        <taxon>Ophiocordycipitaceae</taxon>
        <taxon>Ophiocordyceps</taxon>
    </lineage>
</organism>
<dbReference type="InterPro" id="IPR036249">
    <property type="entry name" value="Thioredoxin-like_sf"/>
</dbReference>
<dbReference type="NCBIfam" id="TIGR01262">
    <property type="entry name" value="maiA"/>
    <property type="match status" value="1"/>
</dbReference>
<dbReference type="EMBL" id="LKCN02000018">
    <property type="protein sequence ID" value="RCI08685.1"/>
    <property type="molecule type" value="Genomic_DNA"/>
</dbReference>
<feature type="domain" description="GST N-terminal" evidence="2">
    <location>
        <begin position="11"/>
        <end position="97"/>
    </location>
</feature>
<dbReference type="Proteomes" id="UP000253664">
    <property type="component" value="Unassembled WGS sequence"/>
</dbReference>
<dbReference type="SFLD" id="SFLDS00019">
    <property type="entry name" value="Glutathione_Transferase_(cytos"/>
    <property type="match status" value="1"/>
</dbReference>
<evidence type="ECO:0000259" key="3">
    <source>
        <dbReference type="PROSITE" id="PS50405"/>
    </source>
</evidence>
<dbReference type="InterPro" id="IPR010987">
    <property type="entry name" value="Glutathione-S-Trfase_C-like"/>
</dbReference>
<dbReference type="InterPro" id="IPR036282">
    <property type="entry name" value="Glutathione-S-Trfase_C_sf"/>
</dbReference>
<keyword evidence="5" id="KW-1185">Reference proteome</keyword>
<reference evidence="4 5" key="1">
    <citation type="journal article" date="2015" name="BMC Genomics">
        <title>Insights from the genome of Ophiocordyceps polyrhachis-furcata to pathogenicity and host specificity in insect fungi.</title>
        <authorList>
            <person name="Wichadakul D."/>
            <person name="Kobmoo N."/>
            <person name="Ingsriswang S."/>
            <person name="Tangphatsornruang S."/>
            <person name="Chantasingh D."/>
            <person name="Luangsa-ard J.J."/>
            <person name="Eurwilaichitr L."/>
        </authorList>
    </citation>
    <scope>NUCLEOTIDE SEQUENCE [LARGE SCALE GENOMIC DNA]</scope>
    <source>
        <strain evidence="4 5">BCC 54312</strain>
    </source>
</reference>
<evidence type="ECO:0000259" key="2">
    <source>
        <dbReference type="PROSITE" id="PS50404"/>
    </source>
</evidence>
<dbReference type="PANTHER" id="PTHR42673:SF4">
    <property type="entry name" value="MALEYLACETOACETATE ISOMERASE"/>
    <property type="match status" value="1"/>
</dbReference>
<evidence type="ECO:0000313" key="4">
    <source>
        <dbReference type="EMBL" id="RCI08685.1"/>
    </source>
</evidence>
<dbReference type="Gene3D" id="1.20.1050.10">
    <property type="match status" value="1"/>
</dbReference>